<protein>
    <submittedName>
        <fullName evidence="3">Spy/CpxP family protein refolding chaperone</fullName>
    </submittedName>
</protein>
<gene>
    <name evidence="3" type="ORF">FHS57_001624</name>
</gene>
<keyword evidence="4" id="KW-1185">Reference proteome</keyword>
<dbReference type="Proteomes" id="UP000541352">
    <property type="component" value="Unassembled WGS sequence"/>
</dbReference>
<reference evidence="3 4" key="1">
    <citation type="submission" date="2020-08" db="EMBL/GenBank/DDBJ databases">
        <title>Genomic Encyclopedia of Type Strains, Phase IV (KMG-IV): sequencing the most valuable type-strain genomes for metagenomic binning, comparative biology and taxonomic classification.</title>
        <authorList>
            <person name="Goeker M."/>
        </authorList>
    </citation>
    <scope>NUCLEOTIDE SEQUENCE [LARGE SCALE GENOMIC DNA]</scope>
    <source>
        <strain evidence="3 4">DSM 17976</strain>
    </source>
</reference>
<feature type="compositionally biased region" description="Pro residues" evidence="1">
    <location>
        <begin position="162"/>
        <end position="171"/>
    </location>
</feature>
<dbReference type="Gene3D" id="1.20.120.1490">
    <property type="match status" value="1"/>
</dbReference>
<sequence>MKNVLSSNYLWPITLALFLLNLGLVGWMWFSPQGRPNGPRGENPGQFLEQELAFTPQQKEEFRVLREDHHQKTKALRDSIRQMKEAYFRHIGQAEVGDSALVQKSKAIAEKMAQIDKITFQHFSDVRKICSPEQQKKFDTVIDEMLRRLAANPERPAERPDGPMPPPPPPR</sequence>
<evidence type="ECO:0000313" key="3">
    <source>
        <dbReference type="EMBL" id="MBB3837627.1"/>
    </source>
</evidence>
<evidence type="ECO:0000256" key="1">
    <source>
        <dbReference type="SAM" id="MobiDB-lite"/>
    </source>
</evidence>
<accession>A0A7W5ZKR6</accession>
<keyword evidence="2" id="KW-1133">Transmembrane helix</keyword>
<feature type="transmembrane region" description="Helical" evidence="2">
    <location>
        <begin position="9"/>
        <end position="30"/>
    </location>
</feature>
<evidence type="ECO:0000256" key="2">
    <source>
        <dbReference type="SAM" id="Phobius"/>
    </source>
</evidence>
<organism evidence="3 4">
    <name type="scientific">Runella defluvii</name>
    <dbReference type="NCBI Taxonomy" id="370973"/>
    <lineage>
        <taxon>Bacteria</taxon>
        <taxon>Pseudomonadati</taxon>
        <taxon>Bacteroidota</taxon>
        <taxon>Cytophagia</taxon>
        <taxon>Cytophagales</taxon>
        <taxon>Spirosomataceae</taxon>
        <taxon>Runella</taxon>
    </lineage>
</organism>
<name>A0A7W5ZKR6_9BACT</name>
<dbReference type="EMBL" id="JACIBY010000003">
    <property type="protein sequence ID" value="MBB3837627.1"/>
    <property type="molecule type" value="Genomic_DNA"/>
</dbReference>
<proteinExistence type="predicted"/>
<feature type="region of interest" description="Disordered" evidence="1">
    <location>
        <begin position="149"/>
        <end position="171"/>
    </location>
</feature>
<keyword evidence="2" id="KW-0472">Membrane</keyword>
<keyword evidence="2" id="KW-0812">Transmembrane</keyword>
<dbReference type="Pfam" id="PF13801">
    <property type="entry name" value="Metal_resist"/>
    <property type="match status" value="1"/>
</dbReference>
<comment type="caution">
    <text evidence="3">The sequence shown here is derived from an EMBL/GenBank/DDBJ whole genome shotgun (WGS) entry which is preliminary data.</text>
</comment>
<dbReference type="InterPro" id="IPR025961">
    <property type="entry name" value="Metal_resist"/>
</dbReference>
<dbReference type="RefSeq" id="WP_183972339.1">
    <property type="nucleotide sequence ID" value="NZ_JACIBY010000003.1"/>
</dbReference>
<dbReference type="AlphaFoldDB" id="A0A7W5ZKR6"/>
<evidence type="ECO:0000313" key="4">
    <source>
        <dbReference type="Proteomes" id="UP000541352"/>
    </source>
</evidence>